<name>A0A834NWH5_VESPE</name>
<reference evidence="3" key="1">
    <citation type="journal article" date="2020" name="G3 (Bethesda)">
        <title>High-Quality Assemblies for Three Invasive Social Wasps from the &lt;i&gt;Vespula&lt;/i&gt; Genus.</title>
        <authorList>
            <person name="Harrop T.W.R."/>
            <person name="Guhlin J."/>
            <person name="McLaughlin G.M."/>
            <person name="Permina E."/>
            <person name="Stockwell P."/>
            <person name="Gilligan J."/>
            <person name="Le Lec M.F."/>
            <person name="Gruber M.A.M."/>
            <person name="Quinn O."/>
            <person name="Lovegrove M."/>
            <person name="Duncan E.J."/>
            <person name="Remnant E.J."/>
            <person name="Van Eeckhoven J."/>
            <person name="Graham B."/>
            <person name="Knapp R.A."/>
            <person name="Langford K.W."/>
            <person name="Kronenberg Z."/>
            <person name="Press M.O."/>
            <person name="Eacker S.M."/>
            <person name="Wilson-Rankin E.E."/>
            <person name="Purcell J."/>
            <person name="Lester P.J."/>
            <person name="Dearden P.K."/>
        </authorList>
    </citation>
    <scope>NUCLEOTIDE SEQUENCE</scope>
    <source>
        <strain evidence="3">Volc-1</strain>
    </source>
</reference>
<keyword evidence="4" id="KW-1185">Reference proteome</keyword>
<evidence type="ECO:0000313" key="4">
    <source>
        <dbReference type="Proteomes" id="UP000600918"/>
    </source>
</evidence>
<sequence length="142" mass="15200">MARCTALPANEKVRRGGSERRVEVVPCSLLLLLSRCSVPGGGVVVAAGAAAGAAVGAAATARSQDPSTVTPWPRDDPAEMFALVAVPCSGATGVAVPTKRKKKKKERKKEGKYEEDEDEDEDEDEEEDEEKVDKEDERMEKG</sequence>
<keyword evidence="2" id="KW-0472">Membrane</keyword>
<evidence type="ECO:0000256" key="2">
    <source>
        <dbReference type="SAM" id="Phobius"/>
    </source>
</evidence>
<feature type="compositionally biased region" description="Basic and acidic residues" evidence="1">
    <location>
        <begin position="131"/>
        <end position="142"/>
    </location>
</feature>
<feature type="transmembrane region" description="Helical" evidence="2">
    <location>
        <begin position="38"/>
        <end position="60"/>
    </location>
</feature>
<dbReference type="AlphaFoldDB" id="A0A834NWH5"/>
<feature type="compositionally biased region" description="Acidic residues" evidence="1">
    <location>
        <begin position="113"/>
        <end position="130"/>
    </location>
</feature>
<dbReference type="EMBL" id="JACSDY010000009">
    <property type="protein sequence ID" value="KAF7419830.1"/>
    <property type="molecule type" value="Genomic_DNA"/>
</dbReference>
<protein>
    <submittedName>
        <fullName evidence="3">Uncharacterized protein</fullName>
    </submittedName>
</protein>
<proteinExistence type="predicted"/>
<feature type="region of interest" description="Disordered" evidence="1">
    <location>
        <begin position="94"/>
        <end position="142"/>
    </location>
</feature>
<keyword evidence="2" id="KW-1133">Transmembrane helix</keyword>
<feature type="compositionally biased region" description="Basic residues" evidence="1">
    <location>
        <begin position="98"/>
        <end position="107"/>
    </location>
</feature>
<evidence type="ECO:0000313" key="3">
    <source>
        <dbReference type="EMBL" id="KAF7419830.1"/>
    </source>
</evidence>
<organism evidence="3 4">
    <name type="scientific">Vespula pensylvanica</name>
    <name type="common">Western yellow jacket</name>
    <name type="synonym">Wasp</name>
    <dbReference type="NCBI Taxonomy" id="30213"/>
    <lineage>
        <taxon>Eukaryota</taxon>
        <taxon>Metazoa</taxon>
        <taxon>Ecdysozoa</taxon>
        <taxon>Arthropoda</taxon>
        <taxon>Hexapoda</taxon>
        <taxon>Insecta</taxon>
        <taxon>Pterygota</taxon>
        <taxon>Neoptera</taxon>
        <taxon>Endopterygota</taxon>
        <taxon>Hymenoptera</taxon>
        <taxon>Apocrita</taxon>
        <taxon>Aculeata</taxon>
        <taxon>Vespoidea</taxon>
        <taxon>Vespidae</taxon>
        <taxon>Vespinae</taxon>
        <taxon>Vespula</taxon>
    </lineage>
</organism>
<accession>A0A834NWH5</accession>
<comment type="caution">
    <text evidence="3">The sequence shown here is derived from an EMBL/GenBank/DDBJ whole genome shotgun (WGS) entry which is preliminary data.</text>
</comment>
<gene>
    <name evidence="3" type="ORF">H0235_010127</name>
</gene>
<dbReference type="Proteomes" id="UP000600918">
    <property type="component" value="Unassembled WGS sequence"/>
</dbReference>
<feature type="transmembrane region" description="Helical" evidence="2">
    <location>
        <begin position="80"/>
        <end position="98"/>
    </location>
</feature>
<evidence type="ECO:0000256" key="1">
    <source>
        <dbReference type="SAM" id="MobiDB-lite"/>
    </source>
</evidence>
<keyword evidence="2" id="KW-0812">Transmembrane</keyword>